<dbReference type="HOGENOM" id="CLU_160551_0_0_4"/>
<keyword evidence="4" id="KW-1185">Reference proteome</keyword>
<dbReference type="InterPro" id="IPR046148">
    <property type="entry name" value="Septknot"/>
</dbReference>
<keyword evidence="1" id="KW-0732">Signal</keyword>
<name>C3X921_OXAFO</name>
<organism evidence="3 4">
    <name type="scientific">Oxalobacter formigenes OXCC13</name>
    <dbReference type="NCBI Taxonomy" id="556269"/>
    <lineage>
        <taxon>Bacteria</taxon>
        <taxon>Pseudomonadati</taxon>
        <taxon>Pseudomonadota</taxon>
        <taxon>Betaproteobacteria</taxon>
        <taxon>Burkholderiales</taxon>
        <taxon>Oxalobacteraceae</taxon>
        <taxon>Oxalobacter</taxon>
    </lineage>
</organism>
<dbReference type="AlphaFoldDB" id="C3X921"/>
<feature type="domain" description="7(1) septoil knot" evidence="2">
    <location>
        <begin position="53"/>
        <end position="126"/>
    </location>
</feature>
<reference evidence="3 4" key="1">
    <citation type="submission" date="2009-02" db="EMBL/GenBank/DDBJ databases">
        <title>The Genome Sequence of Oxalobacter formigenes OXCC13.</title>
        <authorList>
            <consortium name="The Broad Institute Genome Sequencing Platform"/>
            <person name="Ward D."/>
            <person name="Young S.K."/>
            <person name="Kodira C.D."/>
            <person name="Zeng Q."/>
            <person name="Koehrsen M."/>
            <person name="Alvarado L."/>
            <person name="Berlin A."/>
            <person name="Borenstein D."/>
            <person name="Chen Z."/>
            <person name="Engels R."/>
            <person name="Freedman E."/>
            <person name="Gellesch M."/>
            <person name="Goldberg J."/>
            <person name="Griggs A."/>
            <person name="Gujja S."/>
            <person name="Heiman D."/>
            <person name="Hepburn T."/>
            <person name="Howarth C."/>
            <person name="Jen D."/>
            <person name="Larson L."/>
            <person name="Lewis B."/>
            <person name="Mehta T."/>
            <person name="Park D."/>
            <person name="Pearson M."/>
            <person name="Roberts A."/>
            <person name="Saif S."/>
            <person name="Shea T."/>
            <person name="Shenoy N."/>
            <person name="Sisk P."/>
            <person name="Stolte C."/>
            <person name="Sykes S."/>
            <person name="Walk T."/>
            <person name="White J."/>
            <person name="Yandava C."/>
            <person name="Allison M.J."/>
            <person name="Lander E."/>
            <person name="Nusbaum C."/>
            <person name="Galagan J."/>
            <person name="Birren B."/>
        </authorList>
    </citation>
    <scope>NUCLEOTIDE SEQUENCE [LARGE SCALE GENOMIC DNA]</scope>
    <source>
        <strain evidence="3 4">OXCC13</strain>
    </source>
</reference>
<dbReference type="EMBL" id="GG658170">
    <property type="protein sequence ID" value="EEO29697.1"/>
    <property type="molecule type" value="Genomic_DNA"/>
</dbReference>
<sequence length="126" mass="13877">MGGGYNNALSFIDLSAMKIRHFFIIPACALCLAFSASPSFAGKIGKDCTYKGKNLYGKVQVVDAFPDFRVSVVSAFGDLNVQRVDAFANSCGRWQFVDAFPDFKVQFVDAFSDFDIQYVDAFPGVR</sequence>
<dbReference type="Pfam" id="PF19647">
    <property type="entry name" value="Septknot"/>
    <property type="match status" value="1"/>
</dbReference>
<protein>
    <recommendedName>
        <fullName evidence="2">7(1) septoil knot domain-containing protein</fullName>
    </recommendedName>
</protein>
<gene>
    <name evidence="3" type="ORF">OFBG_00725</name>
</gene>
<evidence type="ECO:0000313" key="3">
    <source>
        <dbReference type="EMBL" id="EEO29697.1"/>
    </source>
</evidence>
<feature type="signal peptide" evidence="1">
    <location>
        <begin position="1"/>
        <end position="41"/>
    </location>
</feature>
<feature type="chain" id="PRO_5002934243" description="7(1) septoil knot domain-containing protein" evidence="1">
    <location>
        <begin position="42"/>
        <end position="126"/>
    </location>
</feature>
<dbReference type="RefSeq" id="WP_005880368.1">
    <property type="nucleotide sequence ID" value="NZ_CP019430.1"/>
</dbReference>
<accession>C3X921</accession>
<dbReference type="Proteomes" id="UP000005089">
    <property type="component" value="Unassembled WGS sequence"/>
</dbReference>
<dbReference type="GeneID" id="77135366"/>
<evidence type="ECO:0000256" key="1">
    <source>
        <dbReference type="SAM" id="SignalP"/>
    </source>
</evidence>
<dbReference type="eggNOG" id="ENOG503309S">
    <property type="taxonomic scope" value="Bacteria"/>
</dbReference>
<evidence type="ECO:0000259" key="2">
    <source>
        <dbReference type="Pfam" id="PF19647"/>
    </source>
</evidence>
<evidence type="ECO:0000313" key="4">
    <source>
        <dbReference type="Proteomes" id="UP000005089"/>
    </source>
</evidence>
<proteinExistence type="predicted"/>
<dbReference type="STRING" id="847.BRW83_1504"/>